<comment type="subcellular location">
    <subcellularLocation>
        <location evidence="2">Membrane</location>
    </subcellularLocation>
</comment>
<protein>
    <submittedName>
        <fullName evidence="12">Cytochrome</fullName>
    </submittedName>
</protein>
<dbReference type="GO" id="GO:0016020">
    <property type="term" value="C:membrane"/>
    <property type="evidence" value="ECO:0007669"/>
    <property type="project" value="UniProtKB-SubCell"/>
</dbReference>
<dbReference type="PANTHER" id="PTHR47947:SF26">
    <property type="entry name" value="CYTOCHROME P450"/>
    <property type="match status" value="1"/>
</dbReference>
<keyword evidence="10 11" id="KW-0472">Membrane</keyword>
<keyword evidence="7" id="KW-0560">Oxidoreductase</keyword>
<evidence type="ECO:0000313" key="13">
    <source>
        <dbReference type="Proteomes" id="UP001293254"/>
    </source>
</evidence>
<evidence type="ECO:0000256" key="9">
    <source>
        <dbReference type="ARBA" id="ARBA00023033"/>
    </source>
</evidence>
<dbReference type="GO" id="GO:0020037">
    <property type="term" value="F:heme binding"/>
    <property type="evidence" value="ECO:0007669"/>
    <property type="project" value="InterPro"/>
</dbReference>
<organism evidence="12 13">
    <name type="scientific">Sesamum alatum</name>
    <dbReference type="NCBI Taxonomy" id="300844"/>
    <lineage>
        <taxon>Eukaryota</taxon>
        <taxon>Viridiplantae</taxon>
        <taxon>Streptophyta</taxon>
        <taxon>Embryophyta</taxon>
        <taxon>Tracheophyta</taxon>
        <taxon>Spermatophyta</taxon>
        <taxon>Magnoliopsida</taxon>
        <taxon>eudicotyledons</taxon>
        <taxon>Gunneridae</taxon>
        <taxon>Pentapetalae</taxon>
        <taxon>asterids</taxon>
        <taxon>lamiids</taxon>
        <taxon>Lamiales</taxon>
        <taxon>Pedaliaceae</taxon>
        <taxon>Sesamum</taxon>
    </lineage>
</organism>
<proteinExistence type="predicted"/>
<evidence type="ECO:0000256" key="3">
    <source>
        <dbReference type="ARBA" id="ARBA00022617"/>
    </source>
</evidence>
<dbReference type="Gene3D" id="1.10.630.10">
    <property type="entry name" value="Cytochrome P450"/>
    <property type="match status" value="1"/>
</dbReference>
<evidence type="ECO:0000256" key="1">
    <source>
        <dbReference type="ARBA" id="ARBA00001971"/>
    </source>
</evidence>
<name>A0AAE2CNS2_9LAMI</name>
<keyword evidence="9" id="KW-0503">Monooxygenase</keyword>
<evidence type="ECO:0000256" key="4">
    <source>
        <dbReference type="ARBA" id="ARBA00022692"/>
    </source>
</evidence>
<dbReference type="GO" id="GO:0016705">
    <property type="term" value="F:oxidoreductase activity, acting on paired donors, with incorporation or reduction of molecular oxygen"/>
    <property type="evidence" value="ECO:0007669"/>
    <property type="project" value="InterPro"/>
</dbReference>
<accession>A0AAE2CNS2</accession>
<sequence length="250" mass="28540">MEFDIFLWFTPLVSVVILFITTFYSLARIGKREILKKKLPPQAAGGWPLIGHLPLLSGPELPHIILSNMADEYGPIFNIRLGVHRALLVSSWEIAKGCFTTNDMIFCDRPKTIAVQHMSYNFAMFGLGKHGPYWRELRKISMQKLLSNHKTETLGNLCENEVRKLMKSLYSSCVKNASGKVQLEMRKLSGDLTLNLMVRKVTGDIDNKRRDEKWGETMTEFFRMMGVLTVPDVLPYLGSFDWFGGISRAF</sequence>
<keyword evidence="13" id="KW-1185">Reference proteome</keyword>
<evidence type="ECO:0000256" key="8">
    <source>
        <dbReference type="ARBA" id="ARBA00023004"/>
    </source>
</evidence>
<comment type="cofactor">
    <cofactor evidence="1">
        <name>heme</name>
        <dbReference type="ChEBI" id="CHEBI:30413"/>
    </cofactor>
</comment>
<evidence type="ECO:0000256" key="2">
    <source>
        <dbReference type="ARBA" id="ARBA00004370"/>
    </source>
</evidence>
<dbReference type="PANTHER" id="PTHR47947">
    <property type="entry name" value="CYTOCHROME P450 82C3-RELATED"/>
    <property type="match status" value="1"/>
</dbReference>
<dbReference type="Proteomes" id="UP001293254">
    <property type="component" value="Unassembled WGS sequence"/>
</dbReference>
<feature type="transmembrane region" description="Helical" evidence="11">
    <location>
        <begin position="6"/>
        <end position="27"/>
    </location>
</feature>
<dbReference type="InterPro" id="IPR001128">
    <property type="entry name" value="Cyt_P450"/>
</dbReference>
<dbReference type="AlphaFoldDB" id="A0AAE2CNS2"/>
<evidence type="ECO:0000256" key="5">
    <source>
        <dbReference type="ARBA" id="ARBA00022723"/>
    </source>
</evidence>
<reference evidence="12" key="1">
    <citation type="submission" date="2020-06" db="EMBL/GenBank/DDBJ databases">
        <authorList>
            <person name="Li T."/>
            <person name="Hu X."/>
            <person name="Zhang T."/>
            <person name="Song X."/>
            <person name="Zhang H."/>
            <person name="Dai N."/>
            <person name="Sheng W."/>
            <person name="Hou X."/>
            <person name="Wei L."/>
        </authorList>
    </citation>
    <scope>NUCLEOTIDE SEQUENCE</scope>
    <source>
        <strain evidence="12">3651</strain>
        <tissue evidence="12">Leaf</tissue>
    </source>
</reference>
<keyword evidence="6 11" id="KW-1133">Transmembrane helix</keyword>
<keyword evidence="3" id="KW-0349">Heme</keyword>
<evidence type="ECO:0000256" key="11">
    <source>
        <dbReference type="SAM" id="Phobius"/>
    </source>
</evidence>
<evidence type="ECO:0000256" key="10">
    <source>
        <dbReference type="ARBA" id="ARBA00023136"/>
    </source>
</evidence>
<dbReference type="SUPFAM" id="SSF48264">
    <property type="entry name" value="Cytochrome P450"/>
    <property type="match status" value="1"/>
</dbReference>
<evidence type="ECO:0000256" key="7">
    <source>
        <dbReference type="ARBA" id="ARBA00023002"/>
    </source>
</evidence>
<comment type="caution">
    <text evidence="12">The sequence shown here is derived from an EMBL/GenBank/DDBJ whole genome shotgun (WGS) entry which is preliminary data.</text>
</comment>
<dbReference type="InterPro" id="IPR050651">
    <property type="entry name" value="Plant_Cytochrome_P450_Monoox"/>
</dbReference>
<gene>
    <name evidence="12" type="ORF">Salat_1192700</name>
</gene>
<keyword evidence="8" id="KW-0408">Iron</keyword>
<dbReference type="Pfam" id="PF00067">
    <property type="entry name" value="p450"/>
    <property type="match status" value="1"/>
</dbReference>
<dbReference type="InterPro" id="IPR036396">
    <property type="entry name" value="Cyt_P450_sf"/>
</dbReference>
<reference evidence="12" key="2">
    <citation type="journal article" date="2024" name="Plant">
        <title>Genomic evolution and insights into agronomic trait innovations of Sesamum species.</title>
        <authorList>
            <person name="Miao H."/>
            <person name="Wang L."/>
            <person name="Qu L."/>
            <person name="Liu H."/>
            <person name="Sun Y."/>
            <person name="Le M."/>
            <person name="Wang Q."/>
            <person name="Wei S."/>
            <person name="Zheng Y."/>
            <person name="Lin W."/>
            <person name="Duan Y."/>
            <person name="Cao H."/>
            <person name="Xiong S."/>
            <person name="Wang X."/>
            <person name="Wei L."/>
            <person name="Li C."/>
            <person name="Ma Q."/>
            <person name="Ju M."/>
            <person name="Zhao R."/>
            <person name="Li G."/>
            <person name="Mu C."/>
            <person name="Tian Q."/>
            <person name="Mei H."/>
            <person name="Zhang T."/>
            <person name="Gao T."/>
            <person name="Zhang H."/>
        </authorList>
    </citation>
    <scope>NUCLEOTIDE SEQUENCE</scope>
    <source>
        <strain evidence="12">3651</strain>
    </source>
</reference>
<dbReference type="EMBL" id="JACGWO010000004">
    <property type="protein sequence ID" value="KAK4428927.1"/>
    <property type="molecule type" value="Genomic_DNA"/>
</dbReference>
<keyword evidence="4 11" id="KW-0812">Transmembrane</keyword>
<dbReference type="GO" id="GO:0004497">
    <property type="term" value="F:monooxygenase activity"/>
    <property type="evidence" value="ECO:0007669"/>
    <property type="project" value="UniProtKB-KW"/>
</dbReference>
<evidence type="ECO:0000313" key="12">
    <source>
        <dbReference type="EMBL" id="KAK4428927.1"/>
    </source>
</evidence>
<keyword evidence="5" id="KW-0479">Metal-binding</keyword>
<evidence type="ECO:0000256" key="6">
    <source>
        <dbReference type="ARBA" id="ARBA00022989"/>
    </source>
</evidence>
<dbReference type="GO" id="GO:0005506">
    <property type="term" value="F:iron ion binding"/>
    <property type="evidence" value="ECO:0007669"/>
    <property type="project" value="InterPro"/>
</dbReference>